<dbReference type="HOGENOM" id="CLU_221520_0_0_1"/>
<dbReference type="PROSITE" id="PS00018">
    <property type="entry name" value="EF_HAND_1"/>
    <property type="match status" value="1"/>
</dbReference>
<accession>F6I2S9</accession>
<dbReference type="InParanoid" id="F6I2S9"/>
<dbReference type="EMBL" id="FN596738">
    <property type="protein sequence ID" value="CCB61246.1"/>
    <property type="molecule type" value="Genomic_DNA"/>
</dbReference>
<dbReference type="GO" id="GO:0005509">
    <property type="term" value="F:calcium ion binding"/>
    <property type="evidence" value="ECO:0007669"/>
    <property type="project" value="InterPro"/>
</dbReference>
<evidence type="ECO:0000313" key="4">
    <source>
        <dbReference type="Proteomes" id="UP000009183"/>
    </source>
</evidence>
<dbReference type="Proteomes" id="UP000009183">
    <property type="component" value="Chromosome 16"/>
</dbReference>
<dbReference type="AlphaFoldDB" id="F6I2S9"/>
<proteinExistence type="predicted"/>
<protein>
    <recommendedName>
        <fullName evidence="2">EF-hand domain-containing protein</fullName>
    </recommendedName>
</protein>
<dbReference type="Gene3D" id="1.10.238.10">
    <property type="entry name" value="EF-hand"/>
    <property type="match status" value="1"/>
</dbReference>
<keyword evidence="4" id="KW-1185">Reference proteome</keyword>
<evidence type="ECO:0000259" key="2">
    <source>
        <dbReference type="PROSITE" id="PS50222"/>
    </source>
</evidence>
<dbReference type="InterPro" id="IPR011992">
    <property type="entry name" value="EF-hand-dom_pair"/>
</dbReference>
<sequence length="29" mass="3490">MIRKVDVNDDGHINYEEFFKVMMTNSLGW</sequence>
<dbReference type="PROSITE" id="PS50222">
    <property type="entry name" value="EF_HAND_2"/>
    <property type="match status" value="1"/>
</dbReference>
<reference evidence="4" key="1">
    <citation type="journal article" date="2007" name="Nature">
        <title>The grapevine genome sequence suggests ancestral hexaploidization in major angiosperm phyla.</title>
        <authorList>
            <consortium name="The French-Italian Public Consortium for Grapevine Genome Characterization."/>
            <person name="Jaillon O."/>
            <person name="Aury J.-M."/>
            <person name="Noel B."/>
            <person name="Policriti A."/>
            <person name="Clepet C."/>
            <person name="Casagrande A."/>
            <person name="Choisne N."/>
            <person name="Aubourg S."/>
            <person name="Vitulo N."/>
            <person name="Jubin C."/>
            <person name="Vezzi A."/>
            <person name="Legeai F."/>
            <person name="Hugueney P."/>
            <person name="Dasilva C."/>
            <person name="Horner D."/>
            <person name="Mica E."/>
            <person name="Jublot D."/>
            <person name="Poulain J."/>
            <person name="Bruyere C."/>
            <person name="Billault A."/>
            <person name="Segurens B."/>
            <person name="Gouyvenoux M."/>
            <person name="Ugarte E."/>
            <person name="Cattonaro F."/>
            <person name="Anthouard V."/>
            <person name="Vico V."/>
            <person name="Del Fabbro C."/>
            <person name="Alaux M."/>
            <person name="Di Gaspero G."/>
            <person name="Dumas V."/>
            <person name="Felice N."/>
            <person name="Paillard S."/>
            <person name="Juman I."/>
            <person name="Moroldo M."/>
            <person name="Scalabrin S."/>
            <person name="Canaguier A."/>
            <person name="Le Clainche I."/>
            <person name="Malacrida G."/>
            <person name="Durand E."/>
            <person name="Pesole G."/>
            <person name="Laucou V."/>
            <person name="Chatelet P."/>
            <person name="Merdinoglu D."/>
            <person name="Delledonne M."/>
            <person name="Pezzotti M."/>
            <person name="Lecharny A."/>
            <person name="Scarpelli C."/>
            <person name="Artiguenave F."/>
            <person name="Pe M.E."/>
            <person name="Valle G."/>
            <person name="Morgante M."/>
            <person name="Caboche M."/>
            <person name="Adam-Blondon A.-F."/>
            <person name="Weissenbach J."/>
            <person name="Quetier F."/>
            <person name="Wincker P."/>
        </authorList>
    </citation>
    <scope>NUCLEOTIDE SEQUENCE [LARGE SCALE GENOMIC DNA]</scope>
    <source>
        <strain evidence="4">cv. Pinot noir / PN40024</strain>
    </source>
</reference>
<organism evidence="3 4">
    <name type="scientific">Vitis vinifera</name>
    <name type="common">Grape</name>
    <dbReference type="NCBI Taxonomy" id="29760"/>
    <lineage>
        <taxon>Eukaryota</taxon>
        <taxon>Viridiplantae</taxon>
        <taxon>Streptophyta</taxon>
        <taxon>Embryophyta</taxon>
        <taxon>Tracheophyta</taxon>
        <taxon>Spermatophyta</taxon>
        <taxon>Magnoliopsida</taxon>
        <taxon>eudicotyledons</taxon>
        <taxon>Gunneridae</taxon>
        <taxon>Pentapetalae</taxon>
        <taxon>rosids</taxon>
        <taxon>Vitales</taxon>
        <taxon>Vitaceae</taxon>
        <taxon>Viteae</taxon>
        <taxon>Vitis</taxon>
    </lineage>
</organism>
<dbReference type="InterPro" id="IPR002048">
    <property type="entry name" value="EF_hand_dom"/>
</dbReference>
<dbReference type="PaxDb" id="29760-VIT_16s0013g01650.t01"/>
<dbReference type="Pfam" id="PF00036">
    <property type="entry name" value="EF-hand_1"/>
    <property type="match status" value="1"/>
</dbReference>
<keyword evidence="1" id="KW-0106">Calcium</keyword>
<dbReference type="SUPFAM" id="SSF47473">
    <property type="entry name" value="EF-hand"/>
    <property type="match status" value="1"/>
</dbReference>
<name>F6I2S9_VITVI</name>
<feature type="domain" description="EF-hand" evidence="2">
    <location>
        <begin position="1"/>
        <end position="28"/>
    </location>
</feature>
<gene>
    <name evidence="3" type="ordered locus">VIT_16s0013g01650</name>
</gene>
<evidence type="ECO:0000313" key="3">
    <source>
        <dbReference type="EMBL" id="CCB61246.1"/>
    </source>
</evidence>
<dbReference type="InterPro" id="IPR018247">
    <property type="entry name" value="EF_Hand_1_Ca_BS"/>
</dbReference>
<evidence type="ECO:0000256" key="1">
    <source>
        <dbReference type="ARBA" id="ARBA00022837"/>
    </source>
</evidence>